<gene>
    <name evidence="2" type="ORF">J8N05_42060</name>
</gene>
<name>A0A940Y3Q2_9ACTN</name>
<dbReference type="InterPro" id="IPR036291">
    <property type="entry name" value="NAD(P)-bd_dom_sf"/>
</dbReference>
<sequence length="377" mass="40228">MNSATPAITATEIVLPGKVEPEGLETRTHELPAPGKGQVVLRMEATGVCFAEQQMRRGKYYDQPPFPFVPGYDLVGTVTATGPGTDGALMGRRFAAITKTGAWASHLTVDAADLMPVPDEIDPAVAETVTVNGVTAWQMLHRTAKVRSGQTIVVLGANGGVGSTLVQLARHAGITVIGTASPRHHDALRKLGVTPVDYRDPDLYARIRELAPDGVDAVFDHVGGPAIEDSWQLLRRGGTLVSYGTAASKDEEGNSQLPVLKLFARLNTWNALPNGRSAHFYNLWAGKRRCQKTWQQRMTDDLTQVLRLVADGALGPVVKLPASARRAGRAASGACSRCAGRKSAYWTYLGFRPVRRVGVPPAGGWGSVPGVARQAGI</sequence>
<dbReference type="Gene3D" id="3.90.180.10">
    <property type="entry name" value="Medium-chain alcohol dehydrogenases, catalytic domain"/>
    <property type="match status" value="1"/>
</dbReference>
<organism evidence="2 3">
    <name type="scientific">Streptomyces liliiviolaceus</name>
    <dbReference type="NCBI Taxonomy" id="2823109"/>
    <lineage>
        <taxon>Bacteria</taxon>
        <taxon>Bacillati</taxon>
        <taxon>Actinomycetota</taxon>
        <taxon>Actinomycetes</taxon>
        <taxon>Kitasatosporales</taxon>
        <taxon>Streptomycetaceae</taxon>
        <taxon>Streptomyces</taxon>
    </lineage>
</organism>
<dbReference type="Gene3D" id="3.40.50.720">
    <property type="entry name" value="NAD(P)-binding Rossmann-like Domain"/>
    <property type="match status" value="1"/>
</dbReference>
<feature type="domain" description="Enoyl reductase (ER)" evidence="1">
    <location>
        <begin position="17"/>
        <end position="335"/>
    </location>
</feature>
<keyword evidence="3" id="KW-1185">Reference proteome</keyword>
<dbReference type="RefSeq" id="WP_210892628.1">
    <property type="nucleotide sequence ID" value="NZ_JAGPYQ010000002.1"/>
</dbReference>
<accession>A0A940Y3Q2</accession>
<evidence type="ECO:0000313" key="3">
    <source>
        <dbReference type="Proteomes" id="UP000677413"/>
    </source>
</evidence>
<dbReference type="PANTHER" id="PTHR43677">
    <property type="entry name" value="SHORT-CHAIN DEHYDROGENASE/REDUCTASE"/>
    <property type="match status" value="1"/>
</dbReference>
<dbReference type="InterPro" id="IPR013149">
    <property type="entry name" value="ADH-like_C"/>
</dbReference>
<dbReference type="Pfam" id="PF00107">
    <property type="entry name" value="ADH_zinc_N"/>
    <property type="match status" value="1"/>
</dbReference>
<dbReference type="InterPro" id="IPR051397">
    <property type="entry name" value="Zn-ADH-like_protein"/>
</dbReference>
<evidence type="ECO:0000313" key="2">
    <source>
        <dbReference type="EMBL" id="MBQ0854750.1"/>
    </source>
</evidence>
<dbReference type="AlphaFoldDB" id="A0A940Y3Q2"/>
<dbReference type="Proteomes" id="UP000677413">
    <property type="component" value="Unassembled WGS sequence"/>
</dbReference>
<dbReference type="SUPFAM" id="SSF50129">
    <property type="entry name" value="GroES-like"/>
    <property type="match status" value="1"/>
</dbReference>
<proteinExistence type="predicted"/>
<dbReference type="InterPro" id="IPR013154">
    <property type="entry name" value="ADH-like_N"/>
</dbReference>
<dbReference type="InterPro" id="IPR020843">
    <property type="entry name" value="ER"/>
</dbReference>
<dbReference type="Pfam" id="PF08240">
    <property type="entry name" value="ADH_N"/>
    <property type="match status" value="1"/>
</dbReference>
<dbReference type="InterPro" id="IPR011032">
    <property type="entry name" value="GroES-like_sf"/>
</dbReference>
<dbReference type="SUPFAM" id="SSF51735">
    <property type="entry name" value="NAD(P)-binding Rossmann-fold domains"/>
    <property type="match status" value="1"/>
</dbReference>
<dbReference type="GO" id="GO:0016491">
    <property type="term" value="F:oxidoreductase activity"/>
    <property type="evidence" value="ECO:0007669"/>
    <property type="project" value="InterPro"/>
</dbReference>
<protein>
    <submittedName>
        <fullName evidence="2">Zinc-binding dehydrogenase</fullName>
    </submittedName>
</protein>
<dbReference type="CDD" id="cd08273">
    <property type="entry name" value="MDR8"/>
    <property type="match status" value="1"/>
</dbReference>
<dbReference type="SMART" id="SM00829">
    <property type="entry name" value="PKS_ER"/>
    <property type="match status" value="1"/>
</dbReference>
<dbReference type="PANTHER" id="PTHR43677:SF4">
    <property type="entry name" value="QUINONE OXIDOREDUCTASE-LIKE PROTEIN 2"/>
    <property type="match status" value="1"/>
</dbReference>
<evidence type="ECO:0000259" key="1">
    <source>
        <dbReference type="SMART" id="SM00829"/>
    </source>
</evidence>
<comment type="caution">
    <text evidence="2">The sequence shown here is derived from an EMBL/GenBank/DDBJ whole genome shotgun (WGS) entry which is preliminary data.</text>
</comment>
<reference evidence="2 3" key="1">
    <citation type="submission" date="2021-04" db="EMBL/GenBank/DDBJ databases">
        <authorList>
            <person name="Tang X."/>
            <person name="Zhou X."/>
            <person name="Chen X."/>
            <person name="Cernava T."/>
            <person name="Zhang C."/>
        </authorList>
    </citation>
    <scope>NUCLEOTIDE SEQUENCE [LARGE SCALE GENOMIC DNA]</scope>
    <source>
        <strain evidence="2 3">BH-SS-21</strain>
    </source>
</reference>
<dbReference type="EMBL" id="JAGPYQ010000002">
    <property type="protein sequence ID" value="MBQ0854750.1"/>
    <property type="molecule type" value="Genomic_DNA"/>
</dbReference>